<dbReference type="RefSeq" id="WP_156847538.1">
    <property type="nucleotide sequence ID" value="NZ_CACRSK010000006.1"/>
</dbReference>
<organism evidence="2">
    <name type="scientific">Campylobacter ureolyticus</name>
    <dbReference type="NCBI Taxonomy" id="827"/>
    <lineage>
        <taxon>Bacteria</taxon>
        <taxon>Pseudomonadati</taxon>
        <taxon>Campylobacterota</taxon>
        <taxon>Epsilonproteobacteria</taxon>
        <taxon>Campylobacterales</taxon>
        <taxon>Campylobacteraceae</taxon>
        <taxon>Campylobacter</taxon>
    </lineage>
</organism>
<accession>A0A6N2T9P8</accession>
<feature type="transmembrane region" description="Helical" evidence="1">
    <location>
        <begin position="54"/>
        <end position="71"/>
    </location>
</feature>
<sequence>MINMSDYAKSVFNDPKLLRDKLKIYLKTPEKVEIYAAACEKFYLNGGKNGLKRAITWSWWGFFFTYGFLINRKNYAISIFYFIFLIIASVLTMICCGMYAKWHVCKRFLEILEMKDDDVLMAKGGKNTAVAFISLIIGGLISSFIGSMMLLGDGFNSNKFDELNSNFNSNSSMNFFTSIEAPEIEIGQGNIFIIGKDDYTEILDIVVNRGNCPVQKYAGGNMEKVKAYAVNHRENIKPITEDDMMALQSSVATPMEVFTYTLAGMGTSFAFFYGDADRNTVLYFDTKDGRKVLGENFVFFDNEVTNKYLNSLVDEARNVYDSIFPLGIKFGERAQISIDCDYSTIKEITLKTNGGDFKYNDFDFNIAF</sequence>
<keyword evidence="1" id="KW-1133">Transmembrane helix</keyword>
<evidence type="ECO:0000313" key="2">
    <source>
        <dbReference type="EMBL" id="VYT01262.1"/>
    </source>
</evidence>
<dbReference type="AlphaFoldDB" id="A0A6N2T9P8"/>
<evidence type="ECO:0000256" key="1">
    <source>
        <dbReference type="SAM" id="Phobius"/>
    </source>
</evidence>
<reference evidence="2" key="1">
    <citation type="submission" date="2019-11" db="EMBL/GenBank/DDBJ databases">
        <authorList>
            <person name="Feng L."/>
        </authorList>
    </citation>
    <scope>NUCLEOTIDE SEQUENCE</scope>
    <source>
        <strain evidence="2">CUreolyticusLFYP111</strain>
    </source>
</reference>
<keyword evidence="1" id="KW-0812">Transmembrane</keyword>
<feature type="transmembrane region" description="Helical" evidence="1">
    <location>
        <begin position="78"/>
        <end position="100"/>
    </location>
</feature>
<name>A0A6N2T9P8_9BACT</name>
<dbReference type="EMBL" id="CACRSK010000006">
    <property type="protein sequence ID" value="VYT01262.1"/>
    <property type="molecule type" value="Genomic_DNA"/>
</dbReference>
<feature type="transmembrane region" description="Helical" evidence="1">
    <location>
        <begin position="129"/>
        <end position="151"/>
    </location>
</feature>
<protein>
    <submittedName>
        <fullName evidence="2">Uncharacterized protein</fullName>
    </submittedName>
</protein>
<proteinExistence type="predicted"/>
<gene>
    <name evidence="2" type="ORF">CULFYP111_01229</name>
</gene>
<keyword evidence="1" id="KW-0472">Membrane</keyword>